<dbReference type="RefSeq" id="WP_064542230.1">
    <property type="nucleotide sequence ID" value="NZ_MADO01000102.1"/>
</dbReference>
<sequence>MHALASAALPARVGDGQRGSLLARIPAARRQALRGLPALGVAARHLDGAGDPAARPAGQNDAAHALSALTDAARLGAATDHCARMPRPAAVAQALPGAAD</sequence>
<accession>A0A199NXM5</accession>
<gene>
    <name evidence="1" type="ORF">A6R73_06930</name>
</gene>
<evidence type="ECO:0000313" key="1">
    <source>
        <dbReference type="EMBL" id="OAX53535.1"/>
    </source>
</evidence>
<name>A0A199NXM5_9XANT</name>
<dbReference type="EMBL" id="LWSU01000270">
    <property type="protein sequence ID" value="OAX53535.1"/>
    <property type="molecule type" value="Genomic_DNA"/>
</dbReference>
<comment type="caution">
    <text evidence="1">The sequence shown here is derived from an EMBL/GenBank/DDBJ whole genome shotgun (WGS) entry which is preliminary data.</text>
</comment>
<dbReference type="Proteomes" id="UP000093858">
    <property type="component" value="Unassembled WGS sequence"/>
</dbReference>
<evidence type="ECO:0000313" key="2">
    <source>
        <dbReference type="Proteomes" id="UP000093858"/>
    </source>
</evidence>
<reference evidence="1 2" key="1">
    <citation type="submission" date="2016-04" db="EMBL/GenBank/DDBJ databases">
        <title>Xanthomonas translucens phylogeny.</title>
        <authorList>
            <person name="Langlois P."/>
        </authorList>
    </citation>
    <scope>NUCLEOTIDE SEQUENCE [LARGE SCALE GENOMIC DNA]</scope>
    <source>
        <strain evidence="1 2">B99</strain>
    </source>
</reference>
<protein>
    <submittedName>
        <fullName evidence="1">Uncharacterized protein</fullName>
    </submittedName>
</protein>
<proteinExistence type="predicted"/>
<dbReference type="AlphaFoldDB" id="A0A199NXM5"/>
<organism evidence="1 2">
    <name type="scientific">Xanthomonas graminis pv. poae</name>
    <dbReference type="NCBI Taxonomy" id="227946"/>
    <lineage>
        <taxon>Bacteria</taxon>
        <taxon>Pseudomonadati</taxon>
        <taxon>Pseudomonadota</taxon>
        <taxon>Gammaproteobacteria</taxon>
        <taxon>Lysobacterales</taxon>
        <taxon>Lysobacteraceae</taxon>
        <taxon>Xanthomonas</taxon>
        <taxon>Xanthomonas translucens group</taxon>
        <taxon>Xanthomonas graminis</taxon>
    </lineage>
</organism>